<dbReference type="PANTHER" id="PTHR37938">
    <property type="entry name" value="BLL0215 PROTEIN"/>
    <property type="match status" value="1"/>
</dbReference>
<proteinExistence type="predicted"/>
<dbReference type="PANTHER" id="PTHR37938:SF1">
    <property type="entry name" value="BLL0215 PROTEIN"/>
    <property type="match status" value="1"/>
</dbReference>
<dbReference type="AlphaFoldDB" id="A0A1H1J2S0"/>
<organism evidence="3 4">
    <name type="scientific">Natronobacterium texcoconense</name>
    <dbReference type="NCBI Taxonomy" id="1095778"/>
    <lineage>
        <taxon>Archaea</taxon>
        <taxon>Methanobacteriati</taxon>
        <taxon>Methanobacteriota</taxon>
        <taxon>Stenosarchaea group</taxon>
        <taxon>Halobacteria</taxon>
        <taxon>Halobacteriales</taxon>
        <taxon>Natrialbaceae</taxon>
        <taxon>Natronobacterium</taxon>
    </lineage>
</organism>
<feature type="transmembrane region" description="Helical" evidence="1">
    <location>
        <begin position="36"/>
        <end position="55"/>
    </location>
</feature>
<keyword evidence="1" id="KW-0472">Membrane</keyword>
<dbReference type="InterPro" id="IPR005182">
    <property type="entry name" value="YdbS-like_PH"/>
</dbReference>
<protein>
    <submittedName>
        <fullName evidence="3">PH domain-containing protein</fullName>
    </submittedName>
</protein>
<feature type="domain" description="YdbS-like PH" evidence="2">
    <location>
        <begin position="84"/>
        <end position="156"/>
    </location>
</feature>
<evidence type="ECO:0000256" key="1">
    <source>
        <dbReference type="SAM" id="Phobius"/>
    </source>
</evidence>
<name>A0A1H1J2S0_NATTX</name>
<feature type="transmembrane region" description="Helical" evidence="1">
    <location>
        <begin position="61"/>
        <end position="84"/>
    </location>
</feature>
<reference evidence="4" key="1">
    <citation type="submission" date="2016-10" db="EMBL/GenBank/DDBJ databases">
        <authorList>
            <person name="Varghese N."/>
            <person name="Submissions S."/>
        </authorList>
    </citation>
    <scope>NUCLEOTIDE SEQUENCE [LARGE SCALE GENOMIC DNA]</scope>
    <source>
        <strain evidence="4">DSM 24767</strain>
    </source>
</reference>
<evidence type="ECO:0000313" key="4">
    <source>
        <dbReference type="Proteomes" id="UP000198848"/>
    </source>
</evidence>
<dbReference type="RefSeq" id="WP_090386002.1">
    <property type="nucleotide sequence ID" value="NZ_FNLC01000007.1"/>
</dbReference>
<keyword evidence="4" id="KW-1185">Reference proteome</keyword>
<dbReference type="OrthoDB" id="203544at2157"/>
<accession>A0A1H1J2S0</accession>
<keyword evidence="1" id="KW-0812">Transmembrane</keyword>
<dbReference type="STRING" id="1095778.SAMN04489842_4066"/>
<sequence>MTRPTPSTTPDWLHLSGDEGVVWESRPHPITMGARVPVGLALVLVGFVIVAWGVTDSGVGLLGLVGIALVVVGIAIVLVQYAVWTNTRYVITSEELYKKRGIVSRDVTQFRIDRIQNTTLEQDVFGRILGYGDLTIYTAGSGDPELTFERTPNPEQANGALNEQLGEVVERSRSAHSNN</sequence>
<dbReference type="EMBL" id="FNLC01000007">
    <property type="protein sequence ID" value="SDR44213.1"/>
    <property type="molecule type" value="Genomic_DNA"/>
</dbReference>
<evidence type="ECO:0000313" key="3">
    <source>
        <dbReference type="EMBL" id="SDR44213.1"/>
    </source>
</evidence>
<evidence type="ECO:0000259" key="2">
    <source>
        <dbReference type="Pfam" id="PF03703"/>
    </source>
</evidence>
<gene>
    <name evidence="3" type="ORF">SAMN04489842_4066</name>
</gene>
<keyword evidence="1" id="KW-1133">Transmembrane helix</keyword>
<dbReference type="Proteomes" id="UP000198848">
    <property type="component" value="Unassembled WGS sequence"/>
</dbReference>
<dbReference type="Pfam" id="PF03703">
    <property type="entry name" value="bPH_2"/>
    <property type="match status" value="1"/>
</dbReference>